<feature type="domain" description="Plasmid pRiA4b Orf3-like" evidence="1">
    <location>
        <begin position="3"/>
        <end position="168"/>
    </location>
</feature>
<evidence type="ECO:0000313" key="3">
    <source>
        <dbReference type="EMBL" id="ARV76061.1"/>
    </source>
</evidence>
<sequence length="193" mass="22803">MSVYKVKVAIRDISPMIWRRFRVHSDMSLGAFHFLLQFAFGWDNGHLHSFHIHGKDYGISYEGGLSFYDNPWAISLASFQFENRDKFTYEYNFYRHWLLDIRIEAIESKGNKTTPFCLGGEGMPDATAYDETEATIKLLEAIAESNDYTTWADIQEFIDEYNRVKFNRQRLNQLLKRYDFDTPNYSQGLDWTL</sequence>
<evidence type="ECO:0000313" key="2">
    <source>
        <dbReference type="EMBL" id="ARV76040.1"/>
    </source>
</evidence>
<gene>
    <name evidence="2" type="primary">tnpM</name>
    <name evidence="2" type="ORF">PRE19_0000004229</name>
    <name evidence="3" type="ORF">PRE19_0000004250</name>
    <name evidence="4" type="ORF">PRE19P2_0820</name>
</gene>
<reference evidence="2" key="1">
    <citation type="journal article" date="2017" name="Genome Biol. Evol.">
        <title>Genomic Epidemiology of NDM-1-Encoding Plasmids in Latin American Clinical Isolates Reveals Insights into the Evolution of Multidrug Resistance.</title>
        <authorList>
            <person name="Marquez-Ortiz R.A."/>
            <person name="Haggerty L."/>
            <person name="Olarte N."/>
            <person name="Duarte C."/>
            <person name="Garza-Ramos U."/>
            <person name="Silva-Sanchez J."/>
            <person name="Castro B.E."/>
            <person name="Sim E.M."/>
            <person name="Beltran M."/>
            <person name="Moncada M.V."/>
            <person name="Valderrama A."/>
            <person name="Castellanos J.E."/>
            <person name="Charles I.G."/>
            <person name="Vanegas N."/>
            <person name="Escobar-Perez J."/>
            <person name="Petty N.K."/>
        </authorList>
    </citation>
    <scope>NUCLEOTIDE SEQUENCE</scope>
    <source>
        <strain evidence="2">06-1619</strain>
        <plasmid evidence="4">p06-1619-1</plasmid>
        <plasmid evidence="2">p06-1619-NDM</plasmid>
    </source>
</reference>
<accession>A0A220DID4</accession>
<dbReference type="InterPro" id="IPR024047">
    <property type="entry name" value="MM3350-like_sf"/>
</dbReference>
<dbReference type="InterPro" id="IPR012912">
    <property type="entry name" value="Plasmid_pRiA4b_Orf3-like"/>
</dbReference>
<name>A0A220DID4_PRORE</name>
<dbReference type="PANTHER" id="PTHR41878">
    <property type="entry name" value="LEXA REPRESSOR-RELATED"/>
    <property type="match status" value="1"/>
</dbReference>
<evidence type="ECO:0000259" key="1">
    <source>
        <dbReference type="Pfam" id="PF07929"/>
    </source>
</evidence>
<protein>
    <submittedName>
        <fullName evidence="2">Plasmid pRiA4b ORF-3-like protein</fullName>
    </submittedName>
</protein>
<dbReference type="EMBL" id="KX832928">
    <property type="protein sequence ID" value="ARV76040.1"/>
    <property type="molecule type" value="Genomic_DNA"/>
</dbReference>
<geneLocation type="plasmid" evidence="4">
    <name>p06-1619-1</name>
</geneLocation>
<dbReference type="PANTHER" id="PTHR41878:SF1">
    <property type="entry name" value="TNPR PROTEIN"/>
    <property type="match status" value="1"/>
</dbReference>
<organism evidence="2">
    <name type="scientific">Providencia rettgeri</name>
    <dbReference type="NCBI Taxonomy" id="587"/>
    <lineage>
        <taxon>Bacteria</taxon>
        <taxon>Pseudomonadati</taxon>
        <taxon>Pseudomonadota</taxon>
        <taxon>Gammaproteobacteria</taxon>
        <taxon>Enterobacterales</taxon>
        <taxon>Morganellaceae</taxon>
        <taxon>Providencia</taxon>
    </lineage>
</organism>
<dbReference type="Pfam" id="PF07929">
    <property type="entry name" value="PRiA4_ORF3"/>
    <property type="match status" value="1"/>
</dbReference>
<keyword evidence="2" id="KW-0614">Plasmid</keyword>
<dbReference type="EMBL" id="KX832929">
    <property type="protein sequence ID" value="ARV76169.1"/>
    <property type="molecule type" value="Genomic_DNA"/>
</dbReference>
<proteinExistence type="predicted"/>
<evidence type="ECO:0000313" key="4">
    <source>
        <dbReference type="EMBL" id="ARV76169.1"/>
    </source>
</evidence>
<geneLocation type="plasmid" evidence="2">
    <name>p06-1619-NDM</name>
</geneLocation>
<dbReference type="GeneID" id="79718978"/>
<dbReference type="AlphaFoldDB" id="A0A220DID4"/>
<dbReference type="SUPFAM" id="SSF159941">
    <property type="entry name" value="MM3350-like"/>
    <property type="match status" value="1"/>
</dbReference>
<dbReference type="RefSeq" id="WP_172688752.1">
    <property type="nucleotide sequence ID" value="NZ_CP109847.1"/>
</dbReference>
<dbReference type="Gene3D" id="3.10.290.30">
    <property type="entry name" value="MM3350-like"/>
    <property type="match status" value="1"/>
</dbReference>
<dbReference type="EMBL" id="KX832928">
    <property type="protein sequence ID" value="ARV76061.1"/>
    <property type="molecule type" value="Genomic_DNA"/>
</dbReference>